<evidence type="ECO:0000256" key="2">
    <source>
        <dbReference type="SAM" id="MobiDB-lite"/>
    </source>
</evidence>
<name>A0A8H7WC27_9HELO</name>
<comment type="caution">
    <text evidence="4">The sequence shown here is derived from an EMBL/GenBank/DDBJ whole genome shotgun (WGS) entry which is preliminary data.</text>
</comment>
<feature type="region of interest" description="Disordered" evidence="2">
    <location>
        <begin position="134"/>
        <end position="154"/>
    </location>
</feature>
<dbReference type="SUPFAM" id="SSF57903">
    <property type="entry name" value="FYVE/PHD zinc finger"/>
    <property type="match status" value="1"/>
</dbReference>
<keyword evidence="1" id="KW-0143">Chaperone</keyword>
<feature type="domain" description="J" evidence="3">
    <location>
        <begin position="9"/>
        <end position="75"/>
    </location>
</feature>
<evidence type="ECO:0000256" key="1">
    <source>
        <dbReference type="ARBA" id="ARBA00023186"/>
    </source>
</evidence>
<proteinExistence type="predicted"/>
<dbReference type="SUPFAM" id="SSF46565">
    <property type="entry name" value="Chaperone J-domain"/>
    <property type="match status" value="1"/>
</dbReference>
<sequence>MARPLASPDHYAVLEVSPTAPFSVIKESYRRLALKYHPDKNRDDLSGATQKFQELSRAWEVLGDVRRRTEYDVLRVRRGGNERWWERGFGGGGSSFGASNWANGYGNDAEHEEDLVEKARRRREDIDREASARFRRESRSSEVSEEEEEKARVADEATRKYRAVSWKAAISQEYRLRLRSWIQYRDRNLGVLTEIAETKRVLQKAETELGNQNNETEAYVEGVFRDAIRRSRTTGALPDDHDHVVLEKLFEARRAYMSRLTQNIEQSKNKLQSLIRNLNWDGRSYEAEEFSSRQDRVQEALEILGPRDLNTPLFCILNRRGLTINRWNVLGRIKEAAKSTIPHPNEGPWHDTGDWQRVGGEHACGRCDQKAFHFIAECGPAMCPGCGMVVCNDCYRDLRLLQEYEKWILSDDLQARESLFSLDFDSAASDWN</sequence>
<dbReference type="SMART" id="SM00271">
    <property type="entry name" value="DnaJ"/>
    <property type="match status" value="1"/>
</dbReference>
<dbReference type="Proteomes" id="UP000664132">
    <property type="component" value="Unassembled WGS sequence"/>
</dbReference>
<dbReference type="InterPro" id="IPR001623">
    <property type="entry name" value="DnaJ_domain"/>
</dbReference>
<gene>
    <name evidence="4" type="ORF">IFR04_004824</name>
</gene>
<dbReference type="PROSITE" id="PS00636">
    <property type="entry name" value="DNAJ_1"/>
    <property type="match status" value="1"/>
</dbReference>
<evidence type="ECO:0000313" key="4">
    <source>
        <dbReference type="EMBL" id="KAG4422083.1"/>
    </source>
</evidence>
<organism evidence="4 5">
    <name type="scientific">Cadophora malorum</name>
    <dbReference type="NCBI Taxonomy" id="108018"/>
    <lineage>
        <taxon>Eukaryota</taxon>
        <taxon>Fungi</taxon>
        <taxon>Dikarya</taxon>
        <taxon>Ascomycota</taxon>
        <taxon>Pezizomycotina</taxon>
        <taxon>Leotiomycetes</taxon>
        <taxon>Helotiales</taxon>
        <taxon>Ploettnerulaceae</taxon>
        <taxon>Cadophora</taxon>
    </lineage>
</organism>
<dbReference type="Gene3D" id="1.10.287.110">
    <property type="entry name" value="DnaJ domain"/>
    <property type="match status" value="1"/>
</dbReference>
<dbReference type="EMBL" id="JAFJYH010000055">
    <property type="protein sequence ID" value="KAG4422083.1"/>
    <property type="molecule type" value="Genomic_DNA"/>
</dbReference>
<dbReference type="CDD" id="cd06257">
    <property type="entry name" value="DnaJ"/>
    <property type="match status" value="1"/>
</dbReference>
<dbReference type="Pfam" id="PF00226">
    <property type="entry name" value="DnaJ"/>
    <property type="match status" value="1"/>
</dbReference>
<protein>
    <recommendedName>
        <fullName evidence="3">J domain-containing protein</fullName>
    </recommendedName>
</protein>
<dbReference type="PANTHER" id="PTHR44145">
    <property type="entry name" value="DNAJ HOMOLOG SUBFAMILY A MEMBER 3, MITOCHONDRIAL"/>
    <property type="match status" value="1"/>
</dbReference>
<dbReference type="PANTHER" id="PTHR44145:SF3">
    <property type="entry name" value="DNAJ HOMOLOG SUBFAMILY A MEMBER 3, MITOCHONDRIAL"/>
    <property type="match status" value="1"/>
</dbReference>
<dbReference type="PROSITE" id="PS50076">
    <property type="entry name" value="DNAJ_2"/>
    <property type="match status" value="1"/>
</dbReference>
<dbReference type="PRINTS" id="PR00625">
    <property type="entry name" value="JDOMAIN"/>
</dbReference>
<keyword evidence="5" id="KW-1185">Reference proteome</keyword>
<evidence type="ECO:0000313" key="5">
    <source>
        <dbReference type="Proteomes" id="UP000664132"/>
    </source>
</evidence>
<dbReference type="AlphaFoldDB" id="A0A8H7WC27"/>
<dbReference type="InterPro" id="IPR036869">
    <property type="entry name" value="J_dom_sf"/>
</dbReference>
<dbReference type="OrthoDB" id="442087at2759"/>
<dbReference type="InterPro" id="IPR011011">
    <property type="entry name" value="Znf_FYVE_PHD"/>
</dbReference>
<evidence type="ECO:0000259" key="3">
    <source>
        <dbReference type="PROSITE" id="PS50076"/>
    </source>
</evidence>
<dbReference type="InterPro" id="IPR018253">
    <property type="entry name" value="DnaJ_domain_CS"/>
</dbReference>
<accession>A0A8H7WC27</accession>
<dbReference type="InterPro" id="IPR051938">
    <property type="entry name" value="Apopto_cytoskel_mod"/>
</dbReference>
<reference evidence="4" key="1">
    <citation type="submission" date="2021-02" db="EMBL/GenBank/DDBJ databases">
        <title>Genome sequence Cadophora malorum strain M34.</title>
        <authorList>
            <person name="Stefanovic E."/>
            <person name="Vu D."/>
            <person name="Scully C."/>
            <person name="Dijksterhuis J."/>
            <person name="Roader J."/>
            <person name="Houbraken J."/>
        </authorList>
    </citation>
    <scope>NUCLEOTIDE SEQUENCE</scope>
    <source>
        <strain evidence="4">M34</strain>
    </source>
</reference>